<evidence type="ECO:0000313" key="2">
    <source>
        <dbReference type="Proteomes" id="UP001594351"/>
    </source>
</evidence>
<feature type="non-terminal residue" evidence="1">
    <location>
        <position position="1"/>
    </location>
</feature>
<dbReference type="EMBL" id="JBHPBY010000731">
    <property type="protein sequence ID" value="MFC1854132.1"/>
    <property type="molecule type" value="Genomic_DNA"/>
</dbReference>
<dbReference type="Proteomes" id="UP001594351">
    <property type="component" value="Unassembled WGS sequence"/>
</dbReference>
<organism evidence="1 2">
    <name type="scientific">candidate division CSSED10-310 bacterium</name>
    <dbReference type="NCBI Taxonomy" id="2855610"/>
    <lineage>
        <taxon>Bacteria</taxon>
        <taxon>Bacteria division CSSED10-310</taxon>
    </lineage>
</organism>
<evidence type="ECO:0000313" key="1">
    <source>
        <dbReference type="EMBL" id="MFC1854132.1"/>
    </source>
</evidence>
<proteinExistence type="predicted"/>
<reference evidence="1 2" key="1">
    <citation type="submission" date="2024-09" db="EMBL/GenBank/DDBJ databases">
        <title>Laminarin stimulates single cell rates of sulfate reduction while oxygen inhibits transcriptomic activity in coastal marine sediment.</title>
        <authorList>
            <person name="Lindsay M."/>
            <person name="Orcutt B."/>
            <person name="Emerson D."/>
            <person name="Stepanauskas R."/>
            <person name="D'Angelo T."/>
        </authorList>
    </citation>
    <scope>NUCLEOTIDE SEQUENCE [LARGE SCALE GENOMIC DNA]</scope>
    <source>
        <strain evidence="1">SAG AM-311-K15</strain>
    </source>
</reference>
<protein>
    <recommendedName>
        <fullName evidence="3">Pilus assembly protein PilN</fullName>
    </recommendedName>
</protein>
<name>A0ABV6Z6Q7_UNCC1</name>
<evidence type="ECO:0008006" key="3">
    <source>
        <dbReference type="Google" id="ProtNLM"/>
    </source>
</evidence>
<accession>A0ABV6Z6Q7</accession>
<sequence>RQIQQKLGEIKEELRSFGPQGQNRPTPLNMLLDLSENIAADITINVQELSLTTDKMDIRGEIDTFKSVELIRSELSKLPYIREVRMGKTTKGVNDEVLVFQTTAYFQDEMEREP</sequence>
<keyword evidence="2" id="KW-1185">Reference proteome</keyword>
<gene>
    <name evidence="1" type="ORF">ACFL27_28445</name>
</gene>
<comment type="caution">
    <text evidence="1">The sequence shown here is derived from an EMBL/GenBank/DDBJ whole genome shotgun (WGS) entry which is preliminary data.</text>
</comment>